<dbReference type="SMR" id="A0A816RA97"/>
<organism evidence="4">
    <name type="scientific">Brassica napus</name>
    <name type="common">Rape</name>
    <dbReference type="NCBI Taxonomy" id="3708"/>
    <lineage>
        <taxon>Eukaryota</taxon>
        <taxon>Viridiplantae</taxon>
        <taxon>Streptophyta</taxon>
        <taxon>Embryophyta</taxon>
        <taxon>Tracheophyta</taxon>
        <taxon>Spermatophyta</taxon>
        <taxon>Magnoliopsida</taxon>
        <taxon>eudicotyledons</taxon>
        <taxon>Gunneridae</taxon>
        <taxon>Pentapetalae</taxon>
        <taxon>rosids</taxon>
        <taxon>malvids</taxon>
        <taxon>Brassicales</taxon>
        <taxon>Brassicaceae</taxon>
        <taxon>Brassiceae</taxon>
        <taxon>Brassica</taxon>
    </lineage>
</organism>
<dbReference type="EMBL" id="HG994365">
    <property type="protein sequence ID" value="CAF2072334.1"/>
    <property type="molecule type" value="Genomic_DNA"/>
</dbReference>
<evidence type="ECO:0000313" key="4">
    <source>
        <dbReference type="EMBL" id="CAF2072334.1"/>
    </source>
</evidence>
<reference evidence="4" key="1">
    <citation type="submission" date="2021-01" db="EMBL/GenBank/DDBJ databases">
        <authorList>
            <consortium name="Genoscope - CEA"/>
            <person name="William W."/>
        </authorList>
    </citation>
    <scope>NUCLEOTIDE SEQUENCE</scope>
</reference>
<gene>
    <name evidence="4" type="ORF">DARMORV10_C01P23800.1</name>
</gene>
<dbReference type="AlphaFoldDB" id="A0A816RA97"/>
<name>A0A816RA97_BRANA</name>
<evidence type="ECO:0000256" key="1">
    <source>
        <dbReference type="ARBA" id="ARBA00007626"/>
    </source>
</evidence>
<evidence type="ECO:0000256" key="3">
    <source>
        <dbReference type="PROSITE-ProRule" id="PRU00708"/>
    </source>
</evidence>
<dbReference type="InterPro" id="IPR002885">
    <property type="entry name" value="PPR_rpt"/>
</dbReference>
<evidence type="ECO:0000256" key="2">
    <source>
        <dbReference type="ARBA" id="ARBA00022737"/>
    </source>
</evidence>
<proteinExistence type="inferred from homology"/>
<comment type="similarity">
    <text evidence="1">Belongs to the PPR family. P subfamily.</text>
</comment>
<feature type="repeat" description="PPR" evidence="3">
    <location>
        <begin position="98"/>
        <end position="132"/>
    </location>
</feature>
<dbReference type="Pfam" id="PF12854">
    <property type="entry name" value="PPR_1"/>
    <property type="match status" value="1"/>
</dbReference>
<dbReference type="NCBIfam" id="TIGR00756">
    <property type="entry name" value="PPR"/>
    <property type="match status" value="1"/>
</dbReference>
<dbReference type="Gene3D" id="1.25.40.10">
    <property type="entry name" value="Tetratricopeptide repeat domain"/>
    <property type="match status" value="1"/>
</dbReference>
<keyword evidence="2" id="KW-0677">Repeat</keyword>
<dbReference type="PROSITE" id="PS51375">
    <property type="entry name" value="PPR"/>
    <property type="match status" value="1"/>
</dbReference>
<dbReference type="InterPro" id="IPR011990">
    <property type="entry name" value="TPR-like_helical_dom_sf"/>
</dbReference>
<dbReference type="Proteomes" id="UP001295469">
    <property type="component" value="Chromosome C01"/>
</dbReference>
<dbReference type="PANTHER" id="PTHR47941">
    <property type="entry name" value="PENTATRICOPEPTIDE REPEAT-CONTAINING PROTEIN 3, MITOCHONDRIAL"/>
    <property type="match status" value="1"/>
</dbReference>
<dbReference type="Pfam" id="PF01535">
    <property type="entry name" value="PPR"/>
    <property type="match status" value="1"/>
</dbReference>
<accession>A0A816RA97</accession>
<sequence length="184" mass="21095">MASMEDKLEKLSLGFETEIPEKVLKGVLQGGRGDLALEFYKEMIEKGITFGLRTYKMLLDCTAKTEEVDVVQSIIADDMIREDLELIRVLKNKEVCLNAKYFEILVKGLCRANRMEDALEIVDIMKKRNMDDDSNINGIVFSGCLRQNNVSKALEHLETRVSTLCNTYSRRNSFKRAATCLKRW</sequence>
<protein>
    <submittedName>
        <fullName evidence="4">(rape) hypothetical protein</fullName>
    </submittedName>
</protein>